<evidence type="ECO:0000313" key="1">
    <source>
        <dbReference type="EMBL" id="MSS02378.1"/>
    </source>
</evidence>
<dbReference type="InterPro" id="IPR014718">
    <property type="entry name" value="GH-type_carb-bd"/>
</dbReference>
<dbReference type="GO" id="GO:0016853">
    <property type="term" value="F:isomerase activity"/>
    <property type="evidence" value="ECO:0007669"/>
    <property type="project" value="InterPro"/>
</dbReference>
<dbReference type="PANTHER" id="PTHR11122">
    <property type="entry name" value="APOSPORY-ASSOCIATED PROTEIN C-RELATED"/>
    <property type="match status" value="1"/>
</dbReference>
<dbReference type="InterPro" id="IPR008183">
    <property type="entry name" value="Aldose_1/G6P_1-epimerase"/>
</dbReference>
<sequence length="287" mass="33791">MSYVLENEFVYLECVEKGGEIQSFFDKEKGKELMYQGNQAWTGKNPSLFPIIGNTASKDYQIHGKTYAMKNHGLIRYATLKGEQKENSIVFTFEDNEDTLKQYPFHFHYEIEYTIENKVCHINYRIKNTSNEDMPFTFGLHPAFIVPQSIDEKFEDYSIDFECEEKAKQLLFDPEFKKKITYQDVSLSSWKLSREDVDHYKTIIYKNLKSDHVTLSYKNQPRIRMSIKGFPYLALWTIEKPSDFICIEPWFGHADFETGISDFYAREGTMILKPNEEFKTGYTIEAL</sequence>
<dbReference type="GO" id="GO:0005975">
    <property type="term" value="P:carbohydrate metabolic process"/>
    <property type="evidence" value="ECO:0007669"/>
    <property type="project" value="InterPro"/>
</dbReference>
<accession>A0A7X2N5H3</accession>
<keyword evidence="2" id="KW-1185">Reference proteome</keyword>
<dbReference type="Pfam" id="PF01263">
    <property type="entry name" value="Aldose_epim"/>
    <property type="match status" value="1"/>
</dbReference>
<comment type="caution">
    <text evidence="1">The sequence shown here is derived from an EMBL/GenBank/DDBJ whole genome shotgun (WGS) entry which is preliminary data.</text>
</comment>
<protein>
    <submittedName>
        <fullName evidence="1">Aldose 1-epimerase family protein</fullName>
    </submittedName>
</protein>
<gene>
    <name evidence="1" type="ORF">FYJ50_09810</name>
</gene>
<dbReference type="AlphaFoldDB" id="A0A7X2N5H3"/>
<reference evidence="1 2" key="1">
    <citation type="submission" date="2019-08" db="EMBL/GenBank/DDBJ databases">
        <title>In-depth cultivation of the pig gut microbiome towards novel bacterial diversity and tailored functional studies.</title>
        <authorList>
            <person name="Wylensek D."/>
            <person name="Hitch T.C.A."/>
            <person name="Clavel T."/>
        </authorList>
    </citation>
    <scope>NUCLEOTIDE SEQUENCE [LARGE SCALE GENOMIC DNA]</scope>
    <source>
        <strain evidence="1 2">LKV-178-WT-2G</strain>
    </source>
</reference>
<proteinExistence type="predicted"/>
<dbReference type="InterPro" id="IPR011013">
    <property type="entry name" value="Gal_mutarotase_sf_dom"/>
</dbReference>
<organism evidence="1 2">
    <name type="scientific">Floccifex porci</name>
    <dbReference type="NCBI Taxonomy" id="2606629"/>
    <lineage>
        <taxon>Bacteria</taxon>
        <taxon>Bacillati</taxon>
        <taxon>Bacillota</taxon>
        <taxon>Erysipelotrichia</taxon>
        <taxon>Erysipelotrichales</taxon>
        <taxon>Erysipelotrichaceae</taxon>
        <taxon>Floccifex</taxon>
    </lineage>
</organism>
<evidence type="ECO:0000313" key="2">
    <source>
        <dbReference type="Proteomes" id="UP000470082"/>
    </source>
</evidence>
<dbReference type="PANTHER" id="PTHR11122:SF13">
    <property type="entry name" value="GLUCOSE-6-PHOSPHATE 1-EPIMERASE"/>
    <property type="match status" value="1"/>
</dbReference>
<dbReference type="RefSeq" id="WP_154461522.1">
    <property type="nucleotide sequence ID" value="NZ_JAQYTQ010000024.1"/>
</dbReference>
<name>A0A7X2N5H3_9FIRM</name>
<dbReference type="EMBL" id="VUMM01000030">
    <property type="protein sequence ID" value="MSS02378.1"/>
    <property type="molecule type" value="Genomic_DNA"/>
</dbReference>
<dbReference type="Gene3D" id="2.70.98.10">
    <property type="match status" value="1"/>
</dbReference>
<dbReference type="Proteomes" id="UP000470082">
    <property type="component" value="Unassembled WGS sequence"/>
</dbReference>
<dbReference type="SUPFAM" id="SSF74650">
    <property type="entry name" value="Galactose mutarotase-like"/>
    <property type="match status" value="1"/>
</dbReference>
<dbReference type="GO" id="GO:0030246">
    <property type="term" value="F:carbohydrate binding"/>
    <property type="evidence" value="ECO:0007669"/>
    <property type="project" value="InterPro"/>
</dbReference>